<feature type="region of interest" description="Disordered" evidence="2">
    <location>
        <begin position="101"/>
        <end position="127"/>
    </location>
</feature>
<evidence type="ECO:0000313" key="4">
    <source>
        <dbReference type="Proteomes" id="UP001165082"/>
    </source>
</evidence>
<sequence length="127" mass="14309">RYEGEWKDGLKHGLGVFSSTSGEKFDGNWHMGKRHGEGIYRWNNGKTRQGVWNHDSLLKWTNKETFGANVNYHRGRPPRLNRKGNLDIIKKVREETLVRAAQAGGHDKTHDEGIGSGASAVQMKLKG</sequence>
<accession>A0A9W7DW96</accession>
<dbReference type="PANTHER" id="PTHR43215:SF14">
    <property type="entry name" value="RADIAL SPOKE HEAD 1 HOMOLOG"/>
    <property type="match status" value="1"/>
</dbReference>
<comment type="caution">
    <text evidence="3">The sequence shown here is derived from an EMBL/GenBank/DDBJ whole genome shotgun (WGS) entry which is preliminary data.</text>
</comment>
<evidence type="ECO:0000256" key="1">
    <source>
        <dbReference type="ARBA" id="ARBA00022737"/>
    </source>
</evidence>
<protein>
    <submittedName>
        <fullName evidence="3">Uncharacterized protein</fullName>
    </submittedName>
</protein>
<gene>
    <name evidence="3" type="ORF">TrRE_jg2939</name>
</gene>
<name>A0A9W7DW96_9STRA</name>
<dbReference type="PANTHER" id="PTHR43215">
    <property type="entry name" value="RADIAL SPOKE HEAD 1 HOMOLOG"/>
    <property type="match status" value="1"/>
</dbReference>
<dbReference type="Pfam" id="PF02493">
    <property type="entry name" value="MORN"/>
    <property type="match status" value="2"/>
</dbReference>
<dbReference type="AlphaFoldDB" id="A0A9W7DW96"/>
<dbReference type="SMART" id="SM00698">
    <property type="entry name" value="MORN"/>
    <property type="match status" value="2"/>
</dbReference>
<dbReference type="SUPFAM" id="SSF82185">
    <property type="entry name" value="Histone H3 K4-specific methyltransferase SET7/9 N-terminal domain"/>
    <property type="match status" value="1"/>
</dbReference>
<feature type="non-terminal residue" evidence="3">
    <location>
        <position position="1"/>
    </location>
</feature>
<proteinExistence type="predicted"/>
<dbReference type="EMBL" id="BRXZ01000911">
    <property type="protein sequence ID" value="GMH57243.1"/>
    <property type="molecule type" value="Genomic_DNA"/>
</dbReference>
<organism evidence="3 4">
    <name type="scientific">Triparma retinervis</name>
    <dbReference type="NCBI Taxonomy" id="2557542"/>
    <lineage>
        <taxon>Eukaryota</taxon>
        <taxon>Sar</taxon>
        <taxon>Stramenopiles</taxon>
        <taxon>Ochrophyta</taxon>
        <taxon>Bolidophyceae</taxon>
        <taxon>Parmales</taxon>
        <taxon>Triparmaceae</taxon>
        <taxon>Triparma</taxon>
    </lineage>
</organism>
<dbReference type="OrthoDB" id="270720at2759"/>
<keyword evidence="4" id="KW-1185">Reference proteome</keyword>
<dbReference type="InterPro" id="IPR003409">
    <property type="entry name" value="MORN"/>
</dbReference>
<dbReference type="Gene3D" id="2.20.110.10">
    <property type="entry name" value="Histone H3 K4-specific methyltransferase SET7/9 N-terminal domain"/>
    <property type="match status" value="1"/>
</dbReference>
<evidence type="ECO:0000256" key="2">
    <source>
        <dbReference type="SAM" id="MobiDB-lite"/>
    </source>
</evidence>
<reference evidence="3" key="1">
    <citation type="submission" date="2022-07" db="EMBL/GenBank/DDBJ databases">
        <title>Genome analysis of Parmales, a sister group of diatoms, reveals the evolutionary specialization of diatoms from phago-mixotrophs to photoautotrophs.</title>
        <authorList>
            <person name="Ban H."/>
            <person name="Sato S."/>
            <person name="Yoshikawa S."/>
            <person name="Kazumasa Y."/>
            <person name="Nakamura Y."/>
            <person name="Ichinomiya M."/>
            <person name="Saitoh K."/>
            <person name="Sato N."/>
            <person name="Blanc-Mathieu R."/>
            <person name="Endo H."/>
            <person name="Kuwata A."/>
            <person name="Ogata H."/>
        </authorList>
    </citation>
    <scope>NUCLEOTIDE SEQUENCE</scope>
</reference>
<dbReference type="Proteomes" id="UP001165082">
    <property type="component" value="Unassembled WGS sequence"/>
</dbReference>
<evidence type="ECO:0000313" key="3">
    <source>
        <dbReference type="EMBL" id="GMH57243.1"/>
    </source>
</evidence>
<keyword evidence="1" id="KW-0677">Repeat</keyword>